<organism evidence="2 3">
    <name type="scientific">Spongisporangium articulatum</name>
    <dbReference type="NCBI Taxonomy" id="3362603"/>
    <lineage>
        <taxon>Bacteria</taxon>
        <taxon>Bacillati</taxon>
        <taxon>Actinomycetota</taxon>
        <taxon>Actinomycetes</taxon>
        <taxon>Kineosporiales</taxon>
        <taxon>Kineosporiaceae</taxon>
        <taxon>Spongisporangium</taxon>
    </lineage>
</organism>
<name>A0ABW8AVF3_9ACTN</name>
<comment type="caution">
    <text evidence="2">The sequence shown here is derived from an EMBL/GenBank/DDBJ whole genome shotgun (WGS) entry which is preliminary data.</text>
</comment>
<keyword evidence="3" id="KW-1185">Reference proteome</keyword>
<feature type="region of interest" description="Disordered" evidence="1">
    <location>
        <begin position="136"/>
        <end position="169"/>
    </location>
</feature>
<feature type="compositionally biased region" description="Polar residues" evidence="1">
    <location>
        <begin position="142"/>
        <end position="152"/>
    </location>
</feature>
<protein>
    <submittedName>
        <fullName evidence="2">Uncharacterized protein</fullName>
    </submittedName>
</protein>
<sequence length="169" mass="18048">MAEGPKDYLYGQDESVKLTNVKSENDVKPLEGYPLDLRPDQNWPGLKSPAGSMYIDTDAVEQISNWLLTQLDAITRALTLAKDAGGASFGPTSWHEANQLATASLIVAQTVSDYTRSLRESIQVASKSVAGASETVRLADGTSEQDMSNVESNIGGGSAQPSANSLWNQ</sequence>
<evidence type="ECO:0000256" key="1">
    <source>
        <dbReference type="SAM" id="MobiDB-lite"/>
    </source>
</evidence>
<evidence type="ECO:0000313" key="2">
    <source>
        <dbReference type="EMBL" id="MFI7589852.1"/>
    </source>
</evidence>
<reference evidence="2 3" key="1">
    <citation type="submission" date="2024-10" db="EMBL/GenBank/DDBJ databases">
        <title>The Natural Products Discovery Center: Release of the First 8490 Sequenced Strains for Exploring Actinobacteria Biosynthetic Diversity.</title>
        <authorList>
            <person name="Kalkreuter E."/>
            <person name="Kautsar S.A."/>
            <person name="Yang D."/>
            <person name="Bader C.D."/>
            <person name="Teijaro C.N."/>
            <person name="Fluegel L."/>
            <person name="Davis C.M."/>
            <person name="Simpson J.R."/>
            <person name="Lauterbach L."/>
            <person name="Steele A.D."/>
            <person name="Gui C."/>
            <person name="Meng S."/>
            <person name="Li G."/>
            <person name="Viehrig K."/>
            <person name="Ye F."/>
            <person name="Su P."/>
            <person name="Kiefer A.F."/>
            <person name="Nichols A."/>
            <person name="Cepeda A.J."/>
            <person name="Yan W."/>
            <person name="Fan B."/>
            <person name="Jiang Y."/>
            <person name="Adhikari A."/>
            <person name="Zheng C.-J."/>
            <person name="Schuster L."/>
            <person name="Cowan T.M."/>
            <person name="Smanski M.J."/>
            <person name="Chevrette M.G."/>
            <person name="De Carvalho L.P.S."/>
            <person name="Shen B."/>
        </authorList>
    </citation>
    <scope>NUCLEOTIDE SEQUENCE [LARGE SCALE GENOMIC DNA]</scope>
    <source>
        <strain evidence="2 3">NPDC049639</strain>
    </source>
</reference>
<proteinExistence type="predicted"/>
<dbReference type="Proteomes" id="UP001612915">
    <property type="component" value="Unassembled WGS sequence"/>
</dbReference>
<dbReference type="EMBL" id="JBITLV010000010">
    <property type="protein sequence ID" value="MFI7589852.1"/>
    <property type="molecule type" value="Genomic_DNA"/>
</dbReference>
<evidence type="ECO:0000313" key="3">
    <source>
        <dbReference type="Proteomes" id="UP001612915"/>
    </source>
</evidence>
<dbReference type="RefSeq" id="WP_398284453.1">
    <property type="nucleotide sequence ID" value="NZ_JBITLV010000010.1"/>
</dbReference>
<feature type="compositionally biased region" description="Polar residues" evidence="1">
    <location>
        <begin position="159"/>
        <end position="169"/>
    </location>
</feature>
<accession>A0ABW8AVF3</accession>
<gene>
    <name evidence="2" type="ORF">ACIB24_22505</name>
</gene>